<organism evidence="2 3">
    <name type="scientific">Liparis tanakae</name>
    <name type="common">Tanaka's snailfish</name>
    <dbReference type="NCBI Taxonomy" id="230148"/>
    <lineage>
        <taxon>Eukaryota</taxon>
        <taxon>Metazoa</taxon>
        <taxon>Chordata</taxon>
        <taxon>Craniata</taxon>
        <taxon>Vertebrata</taxon>
        <taxon>Euteleostomi</taxon>
        <taxon>Actinopterygii</taxon>
        <taxon>Neopterygii</taxon>
        <taxon>Teleostei</taxon>
        <taxon>Neoteleostei</taxon>
        <taxon>Acanthomorphata</taxon>
        <taxon>Eupercaria</taxon>
        <taxon>Perciformes</taxon>
        <taxon>Cottioidei</taxon>
        <taxon>Cottales</taxon>
        <taxon>Liparidae</taxon>
        <taxon>Liparis</taxon>
    </lineage>
</organism>
<accession>A0A4Z2E9U4</accession>
<protein>
    <submittedName>
        <fullName evidence="2">Uncharacterized protein</fullName>
    </submittedName>
</protein>
<dbReference type="Proteomes" id="UP000314294">
    <property type="component" value="Unassembled WGS sequence"/>
</dbReference>
<feature type="region of interest" description="Disordered" evidence="1">
    <location>
        <begin position="1"/>
        <end position="83"/>
    </location>
</feature>
<feature type="compositionally biased region" description="Low complexity" evidence="1">
    <location>
        <begin position="146"/>
        <end position="173"/>
    </location>
</feature>
<comment type="caution">
    <text evidence="2">The sequence shown here is derived from an EMBL/GenBank/DDBJ whole genome shotgun (WGS) entry which is preliminary data.</text>
</comment>
<evidence type="ECO:0000313" key="2">
    <source>
        <dbReference type="EMBL" id="TNN25637.1"/>
    </source>
</evidence>
<feature type="compositionally biased region" description="Polar residues" evidence="1">
    <location>
        <begin position="43"/>
        <end position="52"/>
    </location>
</feature>
<feature type="compositionally biased region" description="Low complexity" evidence="1">
    <location>
        <begin position="62"/>
        <end position="83"/>
    </location>
</feature>
<dbReference type="AlphaFoldDB" id="A0A4Z2E9U4"/>
<reference evidence="2 3" key="1">
    <citation type="submission" date="2019-03" db="EMBL/GenBank/DDBJ databases">
        <title>First draft genome of Liparis tanakae, snailfish: a comprehensive survey of snailfish specific genes.</title>
        <authorList>
            <person name="Kim W."/>
            <person name="Song I."/>
            <person name="Jeong J.-H."/>
            <person name="Kim D."/>
            <person name="Kim S."/>
            <person name="Ryu S."/>
            <person name="Song J.Y."/>
            <person name="Lee S.K."/>
        </authorList>
    </citation>
    <scope>NUCLEOTIDE SEQUENCE [LARGE SCALE GENOMIC DNA]</scope>
    <source>
        <tissue evidence="2">Muscle</tissue>
    </source>
</reference>
<keyword evidence="3" id="KW-1185">Reference proteome</keyword>
<evidence type="ECO:0000256" key="1">
    <source>
        <dbReference type="SAM" id="MobiDB-lite"/>
    </source>
</evidence>
<feature type="region of interest" description="Disordered" evidence="1">
    <location>
        <begin position="97"/>
        <end position="197"/>
    </location>
</feature>
<feature type="compositionally biased region" description="Low complexity" evidence="1">
    <location>
        <begin position="101"/>
        <end position="134"/>
    </location>
</feature>
<proteinExistence type="predicted"/>
<gene>
    <name evidence="2" type="ORF">EYF80_064232</name>
</gene>
<evidence type="ECO:0000313" key="3">
    <source>
        <dbReference type="Proteomes" id="UP000314294"/>
    </source>
</evidence>
<dbReference type="EMBL" id="SRLO01012036">
    <property type="protein sequence ID" value="TNN25637.1"/>
    <property type="molecule type" value="Genomic_DNA"/>
</dbReference>
<name>A0A4Z2E9U4_9TELE</name>
<sequence length="197" mass="20522">MGRGRGLWAEGVASGQRAWPMGRGRGLRDLLGSAPQSPAPPLTSYSARSTKLFSLILRTRTRSPPSWRRSPAPSPRRGSASRAFSVTCVCLPQAWRHAERSAASSATPRPAEQSSSEPSSQGRRPAGPAPSGAPGEEGREGGSLGRFGFSSAPRSRSKSGSGSRGRSGSVRSGALEVGGRRAARGRGDATRGWTADL</sequence>